<dbReference type="Pfam" id="PF00651">
    <property type="entry name" value="BTB"/>
    <property type="match status" value="1"/>
</dbReference>
<dbReference type="PANTHER" id="PTHR22744">
    <property type="entry name" value="HELIX LOOP HELIX PROTEIN 21-RELATED"/>
    <property type="match status" value="1"/>
</dbReference>
<dbReference type="InterPro" id="IPR011333">
    <property type="entry name" value="SKP1/BTB/POZ_sf"/>
</dbReference>
<organism evidence="2 3">
    <name type="scientific">Caenorhabditis bovis</name>
    <dbReference type="NCBI Taxonomy" id="2654633"/>
    <lineage>
        <taxon>Eukaryota</taxon>
        <taxon>Metazoa</taxon>
        <taxon>Ecdysozoa</taxon>
        <taxon>Nematoda</taxon>
        <taxon>Chromadorea</taxon>
        <taxon>Rhabditida</taxon>
        <taxon>Rhabditina</taxon>
        <taxon>Rhabditomorpha</taxon>
        <taxon>Rhabditoidea</taxon>
        <taxon>Rhabditidae</taxon>
        <taxon>Peloderinae</taxon>
        <taxon>Caenorhabditis</taxon>
    </lineage>
</organism>
<gene>
    <name evidence="2" type="ORF">CBOVIS_LOCUS4370</name>
</gene>
<keyword evidence="3" id="KW-1185">Reference proteome</keyword>
<dbReference type="InterPro" id="IPR000210">
    <property type="entry name" value="BTB/POZ_dom"/>
</dbReference>
<sequence>MMRRSAESTNWISADSNFANLHWKMRVMRWRRQREQWQPLIRLECTHPDECVEWECETDVSLKIRCALPDGSGRFDGLRWAMPIFRRSRRVEELSCNLPADKCAQLFRIGGSIQVSVEIRIHSIKGVALSRDPLKDADIGDVVLVVGGNKLVSNRTLLAIHSPVFREMLTNCESDAEIVIDDVGCDEFAEIHNVILPNSAPITDQNLRCVQRLAERFNMIHAKSKIKQFLNNN</sequence>
<evidence type="ECO:0000313" key="2">
    <source>
        <dbReference type="EMBL" id="CAB3401651.1"/>
    </source>
</evidence>
<protein>
    <recommendedName>
        <fullName evidence="1">BTB domain-containing protein</fullName>
    </recommendedName>
</protein>
<dbReference type="AlphaFoldDB" id="A0A8S1EKS3"/>
<reference evidence="2 3" key="1">
    <citation type="submission" date="2020-04" db="EMBL/GenBank/DDBJ databases">
        <authorList>
            <person name="Laetsch R D."/>
            <person name="Stevens L."/>
            <person name="Kumar S."/>
            <person name="Blaxter L. M."/>
        </authorList>
    </citation>
    <scope>NUCLEOTIDE SEQUENCE [LARGE SCALE GENOMIC DNA]</scope>
</reference>
<dbReference type="PROSITE" id="PS50097">
    <property type="entry name" value="BTB"/>
    <property type="match status" value="1"/>
</dbReference>
<evidence type="ECO:0000259" key="1">
    <source>
        <dbReference type="PROSITE" id="PS50097"/>
    </source>
</evidence>
<dbReference type="PANTHER" id="PTHR22744:SF14">
    <property type="entry name" value="BTB DOMAIN-CONTAINING PROTEIN-RELATED"/>
    <property type="match status" value="1"/>
</dbReference>
<dbReference type="Proteomes" id="UP000494206">
    <property type="component" value="Unassembled WGS sequence"/>
</dbReference>
<name>A0A8S1EKS3_9PELO</name>
<accession>A0A8S1EKS3</accession>
<dbReference type="EMBL" id="CADEPM010000003">
    <property type="protein sequence ID" value="CAB3401651.1"/>
    <property type="molecule type" value="Genomic_DNA"/>
</dbReference>
<dbReference type="SUPFAM" id="SSF54695">
    <property type="entry name" value="POZ domain"/>
    <property type="match status" value="1"/>
</dbReference>
<comment type="caution">
    <text evidence="2">The sequence shown here is derived from an EMBL/GenBank/DDBJ whole genome shotgun (WGS) entry which is preliminary data.</text>
</comment>
<dbReference type="Gene3D" id="3.30.710.10">
    <property type="entry name" value="Potassium Channel Kv1.1, Chain A"/>
    <property type="match status" value="1"/>
</dbReference>
<proteinExistence type="predicted"/>
<feature type="domain" description="BTB" evidence="1">
    <location>
        <begin position="140"/>
        <end position="204"/>
    </location>
</feature>
<dbReference type="SMART" id="SM00225">
    <property type="entry name" value="BTB"/>
    <property type="match status" value="1"/>
</dbReference>
<dbReference type="CDD" id="cd18186">
    <property type="entry name" value="BTB_POZ_ZBTB_KLHL-like"/>
    <property type="match status" value="1"/>
</dbReference>
<evidence type="ECO:0000313" key="3">
    <source>
        <dbReference type="Proteomes" id="UP000494206"/>
    </source>
</evidence>